<dbReference type="InterPro" id="IPR055414">
    <property type="entry name" value="LRR_R13L4/SHOC2-like"/>
</dbReference>
<dbReference type="InterPro" id="IPR036388">
    <property type="entry name" value="WH-like_DNA-bd_sf"/>
</dbReference>
<dbReference type="GO" id="GO:0042742">
    <property type="term" value="P:defense response to bacterium"/>
    <property type="evidence" value="ECO:0007669"/>
    <property type="project" value="UniProtKB-ARBA"/>
</dbReference>
<gene>
    <name evidence="7" type="ORF">TRIUR3_01895</name>
</gene>
<evidence type="ECO:0000259" key="5">
    <source>
        <dbReference type="Pfam" id="PF23559"/>
    </source>
</evidence>
<dbReference type="SUPFAM" id="SSF52058">
    <property type="entry name" value="L domain-like"/>
    <property type="match status" value="1"/>
</dbReference>
<dbReference type="PANTHER" id="PTHR23155">
    <property type="entry name" value="DISEASE RESISTANCE PROTEIN RP"/>
    <property type="match status" value="1"/>
</dbReference>
<feature type="domain" description="Disease resistance R13L4/SHOC-2-like LRR" evidence="6">
    <location>
        <begin position="757"/>
        <end position="918"/>
    </location>
</feature>
<dbReference type="InterPro" id="IPR058922">
    <property type="entry name" value="WHD_DRP"/>
</dbReference>
<dbReference type="InterPro" id="IPR044974">
    <property type="entry name" value="Disease_R_plants"/>
</dbReference>
<feature type="domain" description="Disease resistance protein winged helix" evidence="5">
    <location>
        <begin position="561"/>
        <end position="625"/>
    </location>
</feature>
<dbReference type="Gene3D" id="3.40.50.300">
    <property type="entry name" value="P-loop containing nucleotide triphosphate hydrolases"/>
    <property type="match status" value="1"/>
</dbReference>
<dbReference type="PANTHER" id="PTHR23155:SF990">
    <property type="entry name" value="NB-ARC DOMAIN CONTAINING PROTEIN, EXPRESSED"/>
    <property type="match status" value="1"/>
</dbReference>
<dbReference type="EMBL" id="KD033102">
    <property type="protein sequence ID" value="EMS66328.1"/>
    <property type="molecule type" value="Genomic_DNA"/>
</dbReference>
<keyword evidence="1" id="KW-0677">Repeat</keyword>
<dbReference type="InterPro" id="IPR032675">
    <property type="entry name" value="LRR_dom_sf"/>
</dbReference>
<evidence type="ECO:0000259" key="4">
    <source>
        <dbReference type="Pfam" id="PF00931"/>
    </source>
</evidence>
<dbReference type="Pfam" id="PF23559">
    <property type="entry name" value="WHD_DRP"/>
    <property type="match status" value="1"/>
</dbReference>
<evidence type="ECO:0000256" key="3">
    <source>
        <dbReference type="SAM" id="MobiDB-lite"/>
    </source>
</evidence>
<dbReference type="STRING" id="4572.M7ZT00"/>
<feature type="compositionally biased region" description="Basic and acidic residues" evidence="3">
    <location>
        <begin position="422"/>
        <end position="445"/>
    </location>
</feature>
<dbReference type="Pfam" id="PF00931">
    <property type="entry name" value="NB-ARC"/>
    <property type="match status" value="1"/>
</dbReference>
<evidence type="ECO:0000256" key="1">
    <source>
        <dbReference type="ARBA" id="ARBA00022737"/>
    </source>
</evidence>
<dbReference type="InterPro" id="IPR027417">
    <property type="entry name" value="P-loop_NTPase"/>
</dbReference>
<dbReference type="Gene3D" id="3.80.10.10">
    <property type="entry name" value="Ribonuclease Inhibitor"/>
    <property type="match status" value="1"/>
</dbReference>
<evidence type="ECO:0000259" key="6">
    <source>
        <dbReference type="Pfam" id="PF23598"/>
    </source>
</evidence>
<dbReference type="InterPro" id="IPR002182">
    <property type="entry name" value="NB-ARC"/>
</dbReference>
<feature type="region of interest" description="Disordered" evidence="3">
    <location>
        <begin position="420"/>
        <end position="445"/>
    </location>
</feature>
<dbReference type="GO" id="GO:0043531">
    <property type="term" value="F:ADP binding"/>
    <property type="evidence" value="ECO:0007669"/>
    <property type="project" value="InterPro"/>
</dbReference>
<protein>
    <submittedName>
        <fullName evidence="7">Disease resistance protein RPM1</fullName>
    </submittedName>
</protein>
<dbReference type="FunFam" id="1.10.10.10:FF:000322">
    <property type="entry name" value="Probable disease resistance protein At1g63360"/>
    <property type="match status" value="1"/>
</dbReference>
<organism evidence="7">
    <name type="scientific">Triticum urartu</name>
    <name type="common">Red wild einkorn</name>
    <name type="synonym">Crithodium urartu</name>
    <dbReference type="NCBI Taxonomy" id="4572"/>
    <lineage>
        <taxon>Eukaryota</taxon>
        <taxon>Viridiplantae</taxon>
        <taxon>Streptophyta</taxon>
        <taxon>Embryophyta</taxon>
        <taxon>Tracheophyta</taxon>
        <taxon>Spermatophyta</taxon>
        <taxon>Magnoliopsida</taxon>
        <taxon>Liliopsida</taxon>
        <taxon>Poales</taxon>
        <taxon>Poaceae</taxon>
        <taxon>BOP clade</taxon>
        <taxon>Pooideae</taxon>
        <taxon>Triticodae</taxon>
        <taxon>Triticeae</taxon>
        <taxon>Triticinae</taxon>
        <taxon>Triticum</taxon>
    </lineage>
</organism>
<dbReference type="Pfam" id="PF23598">
    <property type="entry name" value="LRR_14"/>
    <property type="match status" value="1"/>
</dbReference>
<sequence>MGLTLAKSIMCAAKLSENSTVSANCSCRKKLGIAIIRVELTLCGGLYDTKHVFTTEQMYWSRNVGVAGECRHVVQHPHRDGLLGGSHNSGLKAAAGDGVDDHPQAEPRGEGMLSVMTSWIAAREADVTAPPDSSELTIRHGERPLRQRSCARRRPWRKVDLANQNYGGWKLVLRYMTSCRTQITVRHGLSGQINRIKTRLDQISENQKEYKIDYSPSGIWTSSTTALAPWDGLKKVVGREQDAKTVRELLLHEEHREKMFISMLGESGIGKRTLTMQICKDLMRNFEVFVWYNMPPDSSMEDLLEEVYKRAYKRIHKHNETPQDNGIDIVDKLYGLLTDKSYLVVLGGISSKTILNCVRASLPDNKIGSRVVLILEPECEEVARHAATLNQEGYESKSVHRLSHLDEDTSGELFRSRVFAEQGKHNKDTKDNKGSKYTKDNKNTKEKTYEEDVFDVTQGHPLGIVVLAGLLRYKEKPVEWDAVLQELRPGMEEAEDGQDNPITGLLLLKENPGEWKTFQQQMTTARETKLSNRMVIERILSASFDDLPQDLKSCFLYLAAYPMNVSLSAGHIVRMWTAEGFIKPRKGRTLEELGHSYLKELVSRCLVELESQNAHGGIKTVTVHSRLVRFLQSEAREASFIEVSDRNDILAPASVRRLSIQDDSGTYTTFSNKFPKLRSFICRVAAGNSQSSDKSDQSKKERREFPCGPRLACVVSSPVTEEVAGGSNLKSHDLKFLCWSKFLRLISVQGLKLQELPDEIGDMIHLRYLRVECPGLKKLPRSIRRLLNLQTLDISKTAVVEIHPHFWKIKTLRHVLAEKLTLPTSLVNELAELQTLHGVVAGEGKWDQGRSPLDKMAKLQSLELHGFNAANHGSALEGALTNMHLLGHLKLEGDGIPSCLFTGPILRCLQTMELDGAAKWPVVRWDIVRKVRPNLVGLKLKNNSQVPKELLDEMEAQKLMLLS</sequence>
<reference evidence="7" key="1">
    <citation type="journal article" date="2013" name="Nature">
        <title>Draft genome of the wheat A-genome progenitor Triticum urartu.</title>
        <authorList>
            <person name="Ling H.Q."/>
            <person name="Zhao S."/>
            <person name="Liu D."/>
            <person name="Wang J."/>
            <person name="Sun H."/>
            <person name="Zhang C."/>
            <person name="Fan H."/>
            <person name="Li D."/>
            <person name="Dong L."/>
            <person name="Tao Y."/>
            <person name="Gao C."/>
            <person name="Wu H."/>
            <person name="Li Y."/>
            <person name="Cui Y."/>
            <person name="Guo X."/>
            <person name="Zheng S."/>
            <person name="Wang B."/>
            <person name="Yu K."/>
            <person name="Liang Q."/>
            <person name="Yang W."/>
            <person name="Lou X."/>
            <person name="Chen J."/>
            <person name="Feng M."/>
            <person name="Jian J."/>
            <person name="Zhang X."/>
            <person name="Luo G."/>
            <person name="Jiang Y."/>
            <person name="Liu J."/>
            <person name="Wang Z."/>
            <person name="Sha Y."/>
            <person name="Zhang B."/>
            <person name="Wu H."/>
            <person name="Tang D."/>
            <person name="Shen Q."/>
            <person name="Xue P."/>
            <person name="Zou S."/>
            <person name="Wang X."/>
            <person name="Liu X."/>
            <person name="Wang F."/>
            <person name="Yang Y."/>
            <person name="An X."/>
            <person name="Dong Z."/>
            <person name="Zhang K."/>
            <person name="Zhang X."/>
            <person name="Luo M.C."/>
            <person name="Dvorak J."/>
            <person name="Tong Y."/>
            <person name="Wang J."/>
            <person name="Yang H."/>
            <person name="Li Z."/>
            <person name="Wang D."/>
            <person name="Zhang A."/>
            <person name="Wang J."/>
        </authorList>
    </citation>
    <scope>NUCLEOTIDE SEQUENCE</scope>
</reference>
<dbReference type="OMA" id="IWCRCIC"/>
<proteinExistence type="predicted"/>
<name>M7ZT00_TRIUA</name>
<dbReference type="GO" id="GO:0009626">
    <property type="term" value="P:plant-type hypersensitive response"/>
    <property type="evidence" value="ECO:0007669"/>
    <property type="project" value="UniProtKB-ARBA"/>
</dbReference>
<dbReference type="SUPFAM" id="SSF52540">
    <property type="entry name" value="P-loop containing nucleoside triphosphate hydrolases"/>
    <property type="match status" value="1"/>
</dbReference>
<evidence type="ECO:0000313" key="7">
    <source>
        <dbReference type="EMBL" id="EMS66328.1"/>
    </source>
</evidence>
<dbReference type="AlphaFoldDB" id="M7ZT00"/>
<evidence type="ECO:0000256" key="2">
    <source>
        <dbReference type="ARBA" id="ARBA00022821"/>
    </source>
</evidence>
<keyword evidence="2" id="KW-0611">Plant defense</keyword>
<dbReference type="PRINTS" id="PR00364">
    <property type="entry name" value="DISEASERSIST"/>
</dbReference>
<dbReference type="eggNOG" id="KOG4658">
    <property type="taxonomic scope" value="Eukaryota"/>
</dbReference>
<accession>M7ZT00</accession>
<dbReference type="GO" id="GO:0002758">
    <property type="term" value="P:innate immune response-activating signaling pathway"/>
    <property type="evidence" value="ECO:0007669"/>
    <property type="project" value="UniProtKB-ARBA"/>
</dbReference>
<feature type="domain" description="NB-ARC" evidence="4">
    <location>
        <begin position="240"/>
        <end position="422"/>
    </location>
</feature>
<dbReference type="Gene3D" id="1.10.10.10">
    <property type="entry name" value="Winged helix-like DNA-binding domain superfamily/Winged helix DNA-binding domain"/>
    <property type="match status" value="1"/>
</dbReference>